<evidence type="ECO:0000256" key="2">
    <source>
        <dbReference type="ARBA" id="ARBA00022692"/>
    </source>
</evidence>
<keyword evidence="10" id="KW-1185">Reference proteome</keyword>
<name>A0A1L9RFJ2_ASPWE</name>
<keyword evidence="4 7" id="KW-0472">Membrane</keyword>
<dbReference type="Proteomes" id="UP000184383">
    <property type="component" value="Unassembled WGS sequence"/>
</dbReference>
<feature type="transmembrane region" description="Helical" evidence="7">
    <location>
        <begin position="85"/>
        <end position="108"/>
    </location>
</feature>
<evidence type="ECO:0000313" key="9">
    <source>
        <dbReference type="EMBL" id="OJJ33647.1"/>
    </source>
</evidence>
<dbReference type="InterPro" id="IPR052337">
    <property type="entry name" value="SAT4-like"/>
</dbReference>
<feature type="domain" description="Rhodopsin" evidence="8">
    <location>
        <begin position="26"/>
        <end position="269"/>
    </location>
</feature>
<keyword evidence="2 7" id="KW-0812">Transmembrane</keyword>
<feature type="transmembrane region" description="Helical" evidence="7">
    <location>
        <begin position="120"/>
        <end position="141"/>
    </location>
</feature>
<proteinExistence type="inferred from homology"/>
<reference evidence="10" key="1">
    <citation type="journal article" date="2017" name="Genome Biol.">
        <title>Comparative genomics reveals high biological diversity and specific adaptations in the industrially and medically important fungal genus Aspergillus.</title>
        <authorList>
            <person name="de Vries R.P."/>
            <person name="Riley R."/>
            <person name="Wiebenga A."/>
            <person name="Aguilar-Osorio G."/>
            <person name="Amillis S."/>
            <person name="Uchima C.A."/>
            <person name="Anderluh G."/>
            <person name="Asadollahi M."/>
            <person name="Askin M."/>
            <person name="Barry K."/>
            <person name="Battaglia E."/>
            <person name="Bayram O."/>
            <person name="Benocci T."/>
            <person name="Braus-Stromeyer S.A."/>
            <person name="Caldana C."/>
            <person name="Canovas D."/>
            <person name="Cerqueira G.C."/>
            <person name="Chen F."/>
            <person name="Chen W."/>
            <person name="Choi C."/>
            <person name="Clum A."/>
            <person name="Dos Santos R.A."/>
            <person name="Damasio A.R."/>
            <person name="Diallinas G."/>
            <person name="Emri T."/>
            <person name="Fekete E."/>
            <person name="Flipphi M."/>
            <person name="Freyberg S."/>
            <person name="Gallo A."/>
            <person name="Gournas C."/>
            <person name="Habgood R."/>
            <person name="Hainaut M."/>
            <person name="Harispe M.L."/>
            <person name="Henrissat B."/>
            <person name="Hilden K.S."/>
            <person name="Hope R."/>
            <person name="Hossain A."/>
            <person name="Karabika E."/>
            <person name="Karaffa L."/>
            <person name="Karanyi Z."/>
            <person name="Krasevec N."/>
            <person name="Kuo A."/>
            <person name="Kusch H."/>
            <person name="LaButti K."/>
            <person name="Lagendijk E.L."/>
            <person name="Lapidus A."/>
            <person name="Levasseur A."/>
            <person name="Lindquist E."/>
            <person name="Lipzen A."/>
            <person name="Logrieco A.F."/>
            <person name="MacCabe A."/>
            <person name="Maekelae M.R."/>
            <person name="Malavazi I."/>
            <person name="Melin P."/>
            <person name="Meyer V."/>
            <person name="Mielnichuk N."/>
            <person name="Miskei M."/>
            <person name="Molnar A.P."/>
            <person name="Mule G."/>
            <person name="Ngan C.Y."/>
            <person name="Orejas M."/>
            <person name="Orosz E."/>
            <person name="Ouedraogo J.P."/>
            <person name="Overkamp K.M."/>
            <person name="Park H.-S."/>
            <person name="Perrone G."/>
            <person name="Piumi F."/>
            <person name="Punt P.J."/>
            <person name="Ram A.F."/>
            <person name="Ramon A."/>
            <person name="Rauscher S."/>
            <person name="Record E."/>
            <person name="Riano-Pachon D.M."/>
            <person name="Robert V."/>
            <person name="Roehrig J."/>
            <person name="Ruller R."/>
            <person name="Salamov A."/>
            <person name="Salih N.S."/>
            <person name="Samson R.A."/>
            <person name="Sandor E."/>
            <person name="Sanguinetti M."/>
            <person name="Schuetze T."/>
            <person name="Sepcic K."/>
            <person name="Shelest E."/>
            <person name="Sherlock G."/>
            <person name="Sophianopoulou V."/>
            <person name="Squina F.M."/>
            <person name="Sun H."/>
            <person name="Susca A."/>
            <person name="Todd R.B."/>
            <person name="Tsang A."/>
            <person name="Unkles S.E."/>
            <person name="van de Wiele N."/>
            <person name="van Rossen-Uffink D."/>
            <person name="Oliveira J.V."/>
            <person name="Vesth T.C."/>
            <person name="Visser J."/>
            <person name="Yu J.-H."/>
            <person name="Zhou M."/>
            <person name="Andersen M.R."/>
            <person name="Archer D.B."/>
            <person name="Baker S.E."/>
            <person name="Benoit I."/>
            <person name="Brakhage A.A."/>
            <person name="Braus G.H."/>
            <person name="Fischer R."/>
            <person name="Frisvad J.C."/>
            <person name="Goldman G.H."/>
            <person name="Houbraken J."/>
            <person name="Oakley B."/>
            <person name="Pocsi I."/>
            <person name="Scazzocchio C."/>
            <person name="Seiboth B."/>
            <person name="vanKuyk P.A."/>
            <person name="Wortman J."/>
            <person name="Dyer P.S."/>
            <person name="Grigoriev I.V."/>
        </authorList>
    </citation>
    <scope>NUCLEOTIDE SEQUENCE [LARGE SCALE GENOMIC DNA]</scope>
    <source>
        <strain evidence="10">DTO 134E9</strain>
    </source>
</reference>
<dbReference type="EMBL" id="KV878213">
    <property type="protein sequence ID" value="OJJ33647.1"/>
    <property type="molecule type" value="Genomic_DNA"/>
</dbReference>
<comment type="similarity">
    <text evidence="5">Belongs to the SAT4 family.</text>
</comment>
<evidence type="ECO:0000259" key="8">
    <source>
        <dbReference type="Pfam" id="PF20684"/>
    </source>
</evidence>
<accession>A0A1L9RFJ2</accession>
<evidence type="ECO:0000256" key="4">
    <source>
        <dbReference type="ARBA" id="ARBA00023136"/>
    </source>
</evidence>
<gene>
    <name evidence="9" type="ORF">ASPWEDRAFT_69464</name>
</gene>
<dbReference type="Pfam" id="PF20684">
    <property type="entry name" value="Fung_rhodopsin"/>
    <property type="match status" value="1"/>
</dbReference>
<feature type="compositionally biased region" description="Polar residues" evidence="6">
    <location>
        <begin position="295"/>
        <end position="307"/>
    </location>
</feature>
<dbReference type="InterPro" id="IPR049326">
    <property type="entry name" value="Rhodopsin_dom_fungi"/>
</dbReference>
<evidence type="ECO:0000256" key="3">
    <source>
        <dbReference type="ARBA" id="ARBA00022989"/>
    </source>
</evidence>
<feature type="region of interest" description="Disordered" evidence="6">
    <location>
        <begin position="278"/>
        <end position="307"/>
    </location>
</feature>
<comment type="subcellular location">
    <subcellularLocation>
        <location evidence="1">Membrane</location>
        <topology evidence="1">Multi-pass membrane protein</topology>
    </subcellularLocation>
</comment>
<dbReference type="AlphaFoldDB" id="A0A1L9RFJ2"/>
<sequence length="374" mass="41729">MAYDLVTVILGVSWTETILGLTFFFLRFINNLRLIGRFRWDFVLAALAVTTGITAQIFLQISVNAGLGQHIDTIPEAHRIIALKWAWVFQLLAIATSCFGKLAIVMFLVQIRGRHERKPWFLLILGWLILVFNVTVFGTILGQCHPVQKLWDDSLPGSCDPGRKNNQNYSFFQASFNTFSDAALATYPMHLFWKLQMRLRLKVALSLLMGMGWIAAACSGVKTYELQALTTTGDITLDALSHLIIWASTEGWIVVIVGCIPPIRPLIERIFQKLGLTKKSSSPLRPSGAYGAFGSNPTGSHSHSQSRIYTKQRVDDMAWTELTRVDSHTGSKEEVIPGPAQVLVTTDIAMEYEGSTMRKESLATRVSLGDDHRV</sequence>
<dbReference type="GO" id="GO:0016020">
    <property type="term" value="C:membrane"/>
    <property type="evidence" value="ECO:0007669"/>
    <property type="project" value="UniProtKB-SubCell"/>
</dbReference>
<feature type="transmembrane region" description="Helical" evidence="7">
    <location>
        <begin position="6"/>
        <end position="26"/>
    </location>
</feature>
<protein>
    <recommendedName>
        <fullName evidence="8">Rhodopsin domain-containing protein</fullName>
    </recommendedName>
</protein>
<feature type="transmembrane region" description="Helical" evidence="7">
    <location>
        <begin position="205"/>
        <end position="224"/>
    </location>
</feature>
<dbReference type="VEuPathDB" id="FungiDB:ASPWEDRAFT_69464"/>
<dbReference type="STRING" id="1073089.A0A1L9RFJ2"/>
<evidence type="ECO:0000256" key="5">
    <source>
        <dbReference type="ARBA" id="ARBA00038359"/>
    </source>
</evidence>
<feature type="transmembrane region" description="Helical" evidence="7">
    <location>
        <begin position="244"/>
        <end position="263"/>
    </location>
</feature>
<keyword evidence="3 7" id="KW-1133">Transmembrane helix</keyword>
<dbReference type="PANTHER" id="PTHR33048:SF165">
    <property type="entry name" value="INTEGRAL MEMBRANE PROTEIN"/>
    <property type="match status" value="1"/>
</dbReference>
<dbReference type="GeneID" id="63754896"/>
<dbReference type="PANTHER" id="PTHR33048">
    <property type="entry name" value="PTH11-LIKE INTEGRAL MEMBRANE PROTEIN (AFU_ORTHOLOGUE AFUA_5G11245)"/>
    <property type="match status" value="1"/>
</dbReference>
<evidence type="ECO:0000256" key="1">
    <source>
        <dbReference type="ARBA" id="ARBA00004141"/>
    </source>
</evidence>
<dbReference type="OrthoDB" id="4470227at2759"/>
<organism evidence="9 10">
    <name type="scientific">Aspergillus wentii DTO 134E9</name>
    <dbReference type="NCBI Taxonomy" id="1073089"/>
    <lineage>
        <taxon>Eukaryota</taxon>
        <taxon>Fungi</taxon>
        <taxon>Dikarya</taxon>
        <taxon>Ascomycota</taxon>
        <taxon>Pezizomycotina</taxon>
        <taxon>Eurotiomycetes</taxon>
        <taxon>Eurotiomycetidae</taxon>
        <taxon>Eurotiales</taxon>
        <taxon>Aspergillaceae</taxon>
        <taxon>Aspergillus</taxon>
        <taxon>Aspergillus subgen. Cremei</taxon>
    </lineage>
</organism>
<feature type="transmembrane region" description="Helical" evidence="7">
    <location>
        <begin position="38"/>
        <end position="59"/>
    </location>
</feature>
<dbReference type="RefSeq" id="XP_040687323.1">
    <property type="nucleotide sequence ID" value="XM_040839048.1"/>
</dbReference>
<evidence type="ECO:0000313" key="10">
    <source>
        <dbReference type="Proteomes" id="UP000184383"/>
    </source>
</evidence>
<evidence type="ECO:0000256" key="7">
    <source>
        <dbReference type="SAM" id="Phobius"/>
    </source>
</evidence>
<evidence type="ECO:0000256" key="6">
    <source>
        <dbReference type="SAM" id="MobiDB-lite"/>
    </source>
</evidence>